<proteinExistence type="predicted"/>
<organism evidence="1 2">
    <name type="scientific">Ambrosiozyma monospora</name>
    <name type="common">Yeast</name>
    <name type="synonym">Endomycopsis monosporus</name>
    <dbReference type="NCBI Taxonomy" id="43982"/>
    <lineage>
        <taxon>Eukaryota</taxon>
        <taxon>Fungi</taxon>
        <taxon>Dikarya</taxon>
        <taxon>Ascomycota</taxon>
        <taxon>Saccharomycotina</taxon>
        <taxon>Pichiomycetes</taxon>
        <taxon>Pichiales</taxon>
        <taxon>Pichiaceae</taxon>
        <taxon>Ambrosiozyma</taxon>
    </lineage>
</organism>
<name>A0ACB5TAX5_AMBMO</name>
<reference evidence="1" key="1">
    <citation type="submission" date="2023-04" db="EMBL/GenBank/DDBJ databases">
        <title>Ambrosiozyma monospora NBRC 10751.</title>
        <authorList>
            <person name="Ichikawa N."/>
            <person name="Sato H."/>
            <person name="Tonouchi N."/>
        </authorList>
    </citation>
    <scope>NUCLEOTIDE SEQUENCE</scope>
    <source>
        <strain evidence="1">NBRC 10751</strain>
    </source>
</reference>
<dbReference type="Proteomes" id="UP001165064">
    <property type="component" value="Unassembled WGS sequence"/>
</dbReference>
<protein>
    <submittedName>
        <fullName evidence="1">Unnamed protein product</fullName>
    </submittedName>
</protein>
<comment type="caution">
    <text evidence="1">The sequence shown here is derived from an EMBL/GenBank/DDBJ whole genome shotgun (WGS) entry which is preliminary data.</text>
</comment>
<evidence type="ECO:0000313" key="1">
    <source>
        <dbReference type="EMBL" id="GME84913.1"/>
    </source>
</evidence>
<evidence type="ECO:0000313" key="2">
    <source>
        <dbReference type="Proteomes" id="UP001165064"/>
    </source>
</evidence>
<dbReference type="EMBL" id="BSXS01005931">
    <property type="protein sequence ID" value="GME84913.1"/>
    <property type="molecule type" value="Genomic_DNA"/>
</dbReference>
<gene>
    <name evidence="1" type="ORF">Amon02_000720100</name>
</gene>
<accession>A0ACB5TAX5</accession>
<sequence>MEVPPTINTNSDHNSASEFIMKTANVFGDESDSESGSENESKYQKRLLEQRKRNVAKQQQNNHKEKEESLQDSSIYQYDEVYEDIKSSSIHSKKHKTGKAAEEHAQRTVSNLQMAQQRRELDKLKQQREKRDLELANELQNDEFKEKDVFVTDSYRKHQDELKLKLKQLDKRDRGVDEEKEIRTLSSNSANSTIRSSSLAGGNDVTKKIGSKDSDKSKEQMQKSES</sequence>
<keyword evidence="2" id="KW-1185">Reference proteome</keyword>